<sequence length="92" mass="10585">MPSNIQITRPHGLGLEQARSRIHAVARRLERELQVVCRWQGNRLWFRRPGASGIILVAEDQVVLEVQLGLWLAPMRQLIADRIDQKLVTALR</sequence>
<protein>
    <submittedName>
        <fullName evidence="1">Polyhydroxyalkanoic acid system family protein</fullName>
    </submittedName>
</protein>
<dbReference type="InterPro" id="IPR013433">
    <property type="entry name" value="PHA_gran_rgn"/>
</dbReference>
<organism evidence="1 2">
    <name type="scientific">Thioalkalicoccus limnaeus</name>
    <dbReference type="NCBI Taxonomy" id="120681"/>
    <lineage>
        <taxon>Bacteria</taxon>
        <taxon>Pseudomonadati</taxon>
        <taxon>Pseudomonadota</taxon>
        <taxon>Gammaproteobacteria</taxon>
        <taxon>Chromatiales</taxon>
        <taxon>Chromatiaceae</taxon>
        <taxon>Thioalkalicoccus</taxon>
    </lineage>
</organism>
<dbReference type="EMBL" id="JBDKXB010000001">
    <property type="protein sequence ID" value="MEY6431081.1"/>
    <property type="molecule type" value="Genomic_DNA"/>
</dbReference>
<dbReference type="Pfam" id="PF09650">
    <property type="entry name" value="PHA_gran_rgn"/>
    <property type="match status" value="1"/>
</dbReference>
<dbReference type="NCBIfam" id="TIGR02610">
    <property type="entry name" value="PHA_gran_rgn"/>
    <property type="match status" value="1"/>
</dbReference>
<evidence type="ECO:0000313" key="1">
    <source>
        <dbReference type="EMBL" id="MEY6431081.1"/>
    </source>
</evidence>
<comment type="caution">
    <text evidence="1">The sequence shown here is derived from an EMBL/GenBank/DDBJ whole genome shotgun (WGS) entry which is preliminary data.</text>
</comment>
<name>A0ABV4B9N5_9GAMM</name>
<dbReference type="Proteomes" id="UP001564408">
    <property type="component" value="Unassembled WGS sequence"/>
</dbReference>
<evidence type="ECO:0000313" key="2">
    <source>
        <dbReference type="Proteomes" id="UP001564408"/>
    </source>
</evidence>
<dbReference type="RefSeq" id="WP_369665455.1">
    <property type="nucleotide sequence ID" value="NZ_JBDKXB010000001.1"/>
</dbReference>
<accession>A0ABV4B9N5</accession>
<keyword evidence="2" id="KW-1185">Reference proteome</keyword>
<proteinExistence type="predicted"/>
<reference evidence="1 2" key="1">
    <citation type="submission" date="2024-05" db="EMBL/GenBank/DDBJ databases">
        <title>Genome Sequence and Characterization of the New Strain Purple Sulfur Bacterium of Genus Thioalkalicoccus.</title>
        <authorList>
            <person name="Bryantseva I.A."/>
            <person name="Kyndt J.A."/>
            <person name="Imhoff J.F."/>
        </authorList>
    </citation>
    <scope>NUCLEOTIDE SEQUENCE [LARGE SCALE GENOMIC DNA]</scope>
    <source>
        <strain evidence="1 2">Um2</strain>
    </source>
</reference>
<gene>
    <name evidence="1" type="ORF">ABC977_01510</name>
</gene>